<dbReference type="AlphaFoldDB" id="A0A1V2UHD3"/>
<gene>
    <name evidence="1" type="ORF">BTN92_10445</name>
</gene>
<organism evidence="1 2">
    <name type="scientific">Enterococcus mundtii</name>
    <dbReference type="NCBI Taxonomy" id="53346"/>
    <lineage>
        <taxon>Bacteria</taxon>
        <taxon>Bacillati</taxon>
        <taxon>Bacillota</taxon>
        <taxon>Bacilli</taxon>
        <taxon>Lactobacillales</taxon>
        <taxon>Enterococcaceae</taxon>
        <taxon>Enterococcus</taxon>
    </lineage>
</organism>
<evidence type="ECO:0000313" key="1">
    <source>
        <dbReference type="EMBL" id="ONN42678.1"/>
    </source>
</evidence>
<evidence type="ECO:0000313" key="2">
    <source>
        <dbReference type="Proteomes" id="UP000189299"/>
    </source>
</evidence>
<proteinExistence type="predicted"/>
<dbReference type="Proteomes" id="UP000189299">
    <property type="component" value="Unassembled WGS sequence"/>
</dbReference>
<sequence>MLVKELITHLEKMDENSIIKLEVKTKAADNEEIPTYADIQSIEFSENRVSLKGDDELTEWD</sequence>
<dbReference type="RefSeq" id="WP_077151703.1">
    <property type="nucleotide sequence ID" value="NZ_CABMMO010000009.1"/>
</dbReference>
<reference evidence="1 2" key="1">
    <citation type="submission" date="2016-12" db="EMBL/GenBank/DDBJ databases">
        <authorList>
            <person name="Song W.-J."/>
            <person name="Kurnit D.M."/>
        </authorList>
    </citation>
    <scope>NUCLEOTIDE SEQUENCE [LARGE SCALE GENOMIC DNA]</scope>
    <source>
        <strain evidence="1 2">CGB1038-1_S1</strain>
    </source>
</reference>
<dbReference type="OrthoDB" id="9916668at2"/>
<name>A0A1V2UHD3_ENTMU</name>
<protein>
    <submittedName>
        <fullName evidence="1">Uncharacterized protein</fullName>
    </submittedName>
</protein>
<dbReference type="EMBL" id="MSTR01000009">
    <property type="protein sequence ID" value="ONN42678.1"/>
    <property type="molecule type" value="Genomic_DNA"/>
</dbReference>
<comment type="caution">
    <text evidence="1">The sequence shown here is derived from an EMBL/GenBank/DDBJ whole genome shotgun (WGS) entry which is preliminary data.</text>
</comment>
<accession>A0A1V2UHD3</accession>